<dbReference type="PANTHER" id="PTHR44329">
    <property type="entry name" value="SERINE/THREONINE-PROTEIN KINASE TNNI3K-RELATED"/>
    <property type="match status" value="1"/>
</dbReference>
<feature type="domain" description="Protein kinase" evidence="12">
    <location>
        <begin position="748"/>
        <end position="1027"/>
    </location>
</feature>
<evidence type="ECO:0000256" key="9">
    <source>
        <dbReference type="SAM" id="MobiDB-lite"/>
    </source>
</evidence>
<dbReference type="EMBL" id="CAJNNV010001914">
    <property type="protein sequence ID" value="CAE8586109.1"/>
    <property type="molecule type" value="Genomic_DNA"/>
</dbReference>
<dbReference type="SUPFAM" id="SSF56112">
    <property type="entry name" value="Protein kinase-like (PK-like)"/>
    <property type="match status" value="1"/>
</dbReference>
<dbReference type="InterPro" id="IPR017441">
    <property type="entry name" value="Protein_kinase_ATP_BS"/>
</dbReference>
<accession>A0A813DJ93</accession>
<protein>
    <recommendedName>
        <fullName evidence="12">Protein kinase domain-containing protein</fullName>
    </recommendedName>
</protein>
<dbReference type="OrthoDB" id="339325at2759"/>
<feature type="transmembrane region" description="Helical" evidence="10">
    <location>
        <begin position="324"/>
        <end position="344"/>
    </location>
</feature>
<keyword evidence="10" id="KW-0812">Transmembrane</keyword>
<reference evidence="13" key="1">
    <citation type="submission" date="2021-02" db="EMBL/GenBank/DDBJ databases">
        <authorList>
            <person name="Dougan E. K."/>
            <person name="Rhodes N."/>
            <person name="Thang M."/>
            <person name="Chan C."/>
        </authorList>
    </citation>
    <scope>NUCLEOTIDE SEQUENCE</scope>
</reference>
<feature type="binding site" evidence="8">
    <location>
        <position position="775"/>
    </location>
    <ligand>
        <name>ATP</name>
        <dbReference type="ChEBI" id="CHEBI:30616"/>
    </ligand>
</feature>
<dbReference type="PANTHER" id="PTHR44329:SF288">
    <property type="entry name" value="MITOGEN-ACTIVATED PROTEIN KINASE KINASE KINASE 20"/>
    <property type="match status" value="1"/>
</dbReference>
<keyword evidence="5" id="KW-0418">Kinase</keyword>
<evidence type="ECO:0000313" key="13">
    <source>
        <dbReference type="EMBL" id="CAE8586109.1"/>
    </source>
</evidence>
<keyword evidence="3 11" id="KW-0732">Signal</keyword>
<gene>
    <name evidence="13" type="ORF">PGLA1383_LOCUS5005</name>
</gene>
<keyword evidence="7" id="KW-1015">Disulfide bond</keyword>
<dbReference type="InterPro" id="IPR011009">
    <property type="entry name" value="Kinase-like_dom_sf"/>
</dbReference>
<keyword evidence="6 8" id="KW-0067">ATP-binding</keyword>
<keyword evidence="10" id="KW-1133">Transmembrane helix</keyword>
<feature type="region of interest" description="Disordered" evidence="9">
    <location>
        <begin position="651"/>
        <end position="683"/>
    </location>
</feature>
<dbReference type="PROSITE" id="PS50011">
    <property type="entry name" value="PROTEIN_KINASE_DOM"/>
    <property type="match status" value="1"/>
</dbReference>
<evidence type="ECO:0000256" key="2">
    <source>
        <dbReference type="ARBA" id="ARBA00022679"/>
    </source>
</evidence>
<feature type="transmembrane region" description="Helical" evidence="10">
    <location>
        <begin position="242"/>
        <end position="264"/>
    </location>
</feature>
<evidence type="ECO:0000256" key="7">
    <source>
        <dbReference type="ARBA" id="ARBA00023157"/>
    </source>
</evidence>
<dbReference type="PROSITE" id="PS00108">
    <property type="entry name" value="PROTEIN_KINASE_ST"/>
    <property type="match status" value="1"/>
</dbReference>
<keyword evidence="2" id="KW-0808">Transferase</keyword>
<evidence type="ECO:0000256" key="6">
    <source>
        <dbReference type="ARBA" id="ARBA00022840"/>
    </source>
</evidence>
<evidence type="ECO:0000313" key="14">
    <source>
        <dbReference type="Proteomes" id="UP000654075"/>
    </source>
</evidence>
<keyword evidence="4 8" id="KW-0547">Nucleotide-binding</keyword>
<dbReference type="GO" id="GO:0005524">
    <property type="term" value="F:ATP binding"/>
    <property type="evidence" value="ECO:0007669"/>
    <property type="project" value="UniProtKB-UniRule"/>
</dbReference>
<name>A0A813DJ93_POLGL</name>
<organism evidence="13 14">
    <name type="scientific">Polarella glacialis</name>
    <name type="common">Dinoflagellate</name>
    <dbReference type="NCBI Taxonomy" id="89957"/>
    <lineage>
        <taxon>Eukaryota</taxon>
        <taxon>Sar</taxon>
        <taxon>Alveolata</taxon>
        <taxon>Dinophyceae</taxon>
        <taxon>Suessiales</taxon>
        <taxon>Suessiaceae</taxon>
        <taxon>Polarella</taxon>
    </lineage>
</organism>
<evidence type="ECO:0000256" key="11">
    <source>
        <dbReference type="SAM" id="SignalP"/>
    </source>
</evidence>
<dbReference type="Proteomes" id="UP000654075">
    <property type="component" value="Unassembled WGS sequence"/>
</dbReference>
<evidence type="ECO:0000256" key="4">
    <source>
        <dbReference type="ARBA" id="ARBA00022741"/>
    </source>
</evidence>
<dbReference type="Pfam" id="PF03024">
    <property type="entry name" value="Folate_rec"/>
    <property type="match status" value="1"/>
</dbReference>
<evidence type="ECO:0000256" key="1">
    <source>
        <dbReference type="ARBA" id="ARBA00022527"/>
    </source>
</evidence>
<evidence type="ECO:0000256" key="10">
    <source>
        <dbReference type="SAM" id="Phobius"/>
    </source>
</evidence>
<proteinExistence type="predicted"/>
<sequence length="1027" mass="112662">MAAFVRGASLAAVVLHQVGVHASPECKRFDQIYDDGKDLCETMWGTAFKYETNEAPGPESDNFTACHPWKNNACCAGGTVETLSKIRDTYGPEFRWDRCGPMSQECERFFVQESCLYECDPNAGLYRKYNSTVYDPRCDKDATMYDANYSKANSCSMNTWEMHRMPIKASYCDAWYTACRKDHFCASAEGDYFSCAAEYKVLDKAAELKDQLNSTMIEMARLQDIVAQSSNGEPEGALSSGAIAGIVVPSLVAIAGFVCSCYLIRREKMGKPLFDQLKDDREQSGGAGQSYGVGQAGRTVISSSLEGCGLQDGYERHTTAQRDFYVDQILFTCPLSALAIARWLKHGYRGILMQHMHGLHIIGSGHAGLSVGTRVPVQAWAAATKGTGNSPVPTSAANAAGQEGSKEPARLMRPVATPLRAEESNAAAWDCKWALKLCRDGEEARFTGKARLLDRHIVTSVRDAIDSLNRRLVFCPEEMCIVFDAAERIYYLLYRSGRREQALARLGLPSPAEEGSTVTIAAAVVSGNGGGSTMVAAAPERNSRAWIGFGRQESRGGSAGSSVVALAVGRPSLVATPYVAEVARQSSFANAAAIQGQPHVLAEEKSPTSNLALVRAKPPFPPTVAGTNQTHSWVPAPTGCLGGLPSTDAGAARYASPAPRTGSRATVAQSYQPPVPPPEVPSRRPLAANRLWQAPAAFADARATLHGVHAPQATKAKGTFNAGHRLSTPREALERDLTEPEKVRFSDLDFVERLGQGEFGEVFRGRYRSEEVAIKQLFFDENMTELVIQDLAREIESFRHLNHKNLVRFIGASLELPHLCLITEYMPGGSLHHLLHVRKTRLPLYHAMNMSLQMADGVTYLHAQSPKVVHRDLKSLNVVLGLNLNIKICDFGLTESMERTHITKKNNGGSPRYMAPELFDCKTKITEKIDVWAMGCIFVEICGGPLPYEDVSTLGDLTKEMLVHRRTPAVPSFIHDAMRRVCIRHRSVDRAEPRMQQWPCPYWLGATLRFGAAFVSKFNYNRACCGH</sequence>
<dbReference type="AlphaFoldDB" id="A0A813DJ93"/>
<comment type="caution">
    <text evidence="13">The sequence shown here is derived from an EMBL/GenBank/DDBJ whole genome shotgun (WGS) entry which is preliminary data.</text>
</comment>
<dbReference type="InterPro" id="IPR018143">
    <property type="entry name" value="Folate_rcpt-like"/>
</dbReference>
<feature type="region of interest" description="Disordered" evidence="9">
    <location>
        <begin position="385"/>
        <end position="407"/>
    </location>
</feature>
<keyword evidence="10" id="KW-0472">Membrane</keyword>
<feature type="compositionally biased region" description="Polar residues" evidence="9">
    <location>
        <begin position="663"/>
        <end position="672"/>
    </location>
</feature>
<keyword evidence="1" id="KW-0723">Serine/threonine-protein kinase</keyword>
<dbReference type="InterPro" id="IPR001245">
    <property type="entry name" value="Ser-Thr/Tyr_kinase_cat_dom"/>
</dbReference>
<feature type="signal peptide" evidence="11">
    <location>
        <begin position="1"/>
        <end position="22"/>
    </location>
</feature>
<dbReference type="InterPro" id="IPR051681">
    <property type="entry name" value="Ser/Thr_Kinases-Pseudokinases"/>
</dbReference>
<dbReference type="Gene3D" id="1.10.510.10">
    <property type="entry name" value="Transferase(Phosphotransferase) domain 1"/>
    <property type="match status" value="1"/>
</dbReference>
<dbReference type="InterPro" id="IPR000719">
    <property type="entry name" value="Prot_kinase_dom"/>
</dbReference>
<evidence type="ECO:0000256" key="8">
    <source>
        <dbReference type="PROSITE-ProRule" id="PRU10141"/>
    </source>
</evidence>
<keyword evidence="14" id="KW-1185">Reference proteome</keyword>
<dbReference type="SMART" id="SM00220">
    <property type="entry name" value="S_TKc"/>
    <property type="match status" value="1"/>
</dbReference>
<dbReference type="GO" id="GO:0004674">
    <property type="term" value="F:protein serine/threonine kinase activity"/>
    <property type="evidence" value="ECO:0007669"/>
    <property type="project" value="UniProtKB-KW"/>
</dbReference>
<feature type="compositionally biased region" description="Polar residues" evidence="9">
    <location>
        <begin position="386"/>
        <end position="397"/>
    </location>
</feature>
<evidence type="ECO:0000259" key="12">
    <source>
        <dbReference type="PROSITE" id="PS50011"/>
    </source>
</evidence>
<dbReference type="Pfam" id="PF07714">
    <property type="entry name" value="PK_Tyr_Ser-Thr"/>
    <property type="match status" value="1"/>
</dbReference>
<evidence type="ECO:0000256" key="5">
    <source>
        <dbReference type="ARBA" id="ARBA00022777"/>
    </source>
</evidence>
<evidence type="ECO:0000256" key="3">
    <source>
        <dbReference type="ARBA" id="ARBA00022729"/>
    </source>
</evidence>
<dbReference type="PROSITE" id="PS00107">
    <property type="entry name" value="PROTEIN_KINASE_ATP"/>
    <property type="match status" value="1"/>
</dbReference>
<dbReference type="InterPro" id="IPR008271">
    <property type="entry name" value="Ser/Thr_kinase_AS"/>
</dbReference>
<feature type="chain" id="PRO_5032747466" description="Protein kinase domain-containing protein" evidence="11">
    <location>
        <begin position="23"/>
        <end position="1027"/>
    </location>
</feature>